<reference evidence="2 3" key="1">
    <citation type="journal article" date="2019" name="Int. J. Syst. Evol. Microbiol.">
        <title>The Global Catalogue of Microorganisms (GCM) 10K type strain sequencing project: providing services to taxonomists for standard genome sequencing and annotation.</title>
        <authorList>
            <consortium name="The Broad Institute Genomics Platform"/>
            <consortium name="The Broad Institute Genome Sequencing Center for Infectious Disease"/>
            <person name="Wu L."/>
            <person name="Ma J."/>
        </authorList>
    </citation>
    <scope>NUCLEOTIDE SEQUENCE [LARGE SCALE GENOMIC DNA]</scope>
    <source>
        <strain evidence="2 3">JCM 13813</strain>
    </source>
</reference>
<dbReference type="Proteomes" id="UP001501161">
    <property type="component" value="Unassembled WGS sequence"/>
</dbReference>
<organism evidence="2 3">
    <name type="scientific">Nocardioides furvisabuli</name>
    <dbReference type="NCBI Taxonomy" id="375542"/>
    <lineage>
        <taxon>Bacteria</taxon>
        <taxon>Bacillati</taxon>
        <taxon>Actinomycetota</taxon>
        <taxon>Actinomycetes</taxon>
        <taxon>Propionibacteriales</taxon>
        <taxon>Nocardioidaceae</taxon>
        <taxon>Nocardioides</taxon>
    </lineage>
</organism>
<dbReference type="EMBL" id="BAAAMQ010000011">
    <property type="protein sequence ID" value="GAA2109044.1"/>
    <property type="molecule type" value="Genomic_DNA"/>
</dbReference>
<keyword evidence="3" id="KW-1185">Reference proteome</keyword>
<evidence type="ECO:0008006" key="4">
    <source>
        <dbReference type="Google" id="ProtNLM"/>
    </source>
</evidence>
<evidence type="ECO:0000313" key="2">
    <source>
        <dbReference type="EMBL" id="GAA2109044.1"/>
    </source>
</evidence>
<gene>
    <name evidence="2" type="ORF">GCM10009726_23760</name>
</gene>
<evidence type="ECO:0000256" key="1">
    <source>
        <dbReference type="SAM" id="MobiDB-lite"/>
    </source>
</evidence>
<proteinExistence type="predicted"/>
<accession>A0ABN2XEQ1</accession>
<sequence length="70" mass="7180">MANQATWTASLALSSLHETHRSQATGGPTTTTDHAARGLGAGSREEVADASLPVREPAHEGRVLSSSARG</sequence>
<comment type="caution">
    <text evidence="2">The sequence shown here is derived from an EMBL/GenBank/DDBJ whole genome shotgun (WGS) entry which is preliminary data.</text>
</comment>
<protein>
    <recommendedName>
        <fullName evidence="4">Secreted protein</fullName>
    </recommendedName>
</protein>
<feature type="compositionally biased region" description="Polar residues" evidence="1">
    <location>
        <begin position="22"/>
        <end position="33"/>
    </location>
</feature>
<feature type="region of interest" description="Disordered" evidence="1">
    <location>
        <begin position="1"/>
        <end position="70"/>
    </location>
</feature>
<feature type="compositionally biased region" description="Polar residues" evidence="1">
    <location>
        <begin position="1"/>
        <end position="13"/>
    </location>
</feature>
<name>A0ABN2XEQ1_9ACTN</name>
<evidence type="ECO:0000313" key="3">
    <source>
        <dbReference type="Proteomes" id="UP001501161"/>
    </source>
</evidence>